<comment type="caution">
    <text evidence="3">The sequence shown here is derived from an EMBL/GenBank/DDBJ whole genome shotgun (WGS) entry which is preliminary data.</text>
</comment>
<proteinExistence type="predicted"/>
<feature type="transmembrane region" description="Helical" evidence="1">
    <location>
        <begin position="12"/>
        <end position="30"/>
    </location>
</feature>
<accession>A0A939EDC0</accession>
<evidence type="ECO:0000313" key="3">
    <source>
        <dbReference type="EMBL" id="MBN9671206.1"/>
    </source>
</evidence>
<keyword evidence="1" id="KW-0812">Transmembrane</keyword>
<reference evidence="3" key="1">
    <citation type="submission" date="2020-12" db="EMBL/GenBank/DDBJ databases">
        <title>Oil enriched cultivation method for isolating marine PHA-producing bacteria.</title>
        <authorList>
            <person name="Zheng W."/>
            <person name="Yu S."/>
            <person name="Huang Y."/>
        </authorList>
    </citation>
    <scope>NUCLEOTIDE SEQUENCE</scope>
    <source>
        <strain evidence="3">SY-2-12</strain>
    </source>
</reference>
<evidence type="ECO:0000259" key="2">
    <source>
        <dbReference type="Pfam" id="PF07331"/>
    </source>
</evidence>
<protein>
    <submittedName>
        <fullName evidence="3">Tripartite tricarboxylate transporter TctB family protein</fullName>
    </submittedName>
</protein>
<organism evidence="3 4">
    <name type="scientific">Roseibium aggregatum</name>
    <dbReference type="NCBI Taxonomy" id="187304"/>
    <lineage>
        <taxon>Bacteria</taxon>
        <taxon>Pseudomonadati</taxon>
        <taxon>Pseudomonadota</taxon>
        <taxon>Alphaproteobacteria</taxon>
        <taxon>Hyphomicrobiales</taxon>
        <taxon>Stappiaceae</taxon>
        <taxon>Roseibium</taxon>
    </lineage>
</organism>
<feature type="transmembrane region" description="Helical" evidence="1">
    <location>
        <begin position="42"/>
        <end position="60"/>
    </location>
</feature>
<name>A0A939EDC0_9HYPH</name>
<feature type="transmembrane region" description="Helical" evidence="1">
    <location>
        <begin position="121"/>
        <end position="142"/>
    </location>
</feature>
<feature type="domain" description="DUF1468" evidence="2">
    <location>
        <begin position="13"/>
        <end position="142"/>
    </location>
</feature>
<keyword evidence="1" id="KW-1133">Transmembrane helix</keyword>
<dbReference type="EMBL" id="JAEKJZ010000002">
    <property type="protein sequence ID" value="MBN9671206.1"/>
    <property type="molecule type" value="Genomic_DNA"/>
</dbReference>
<dbReference type="Pfam" id="PF07331">
    <property type="entry name" value="TctB"/>
    <property type="match status" value="1"/>
</dbReference>
<evidence type="ECO:0000313" key="4">
    <source>
        <dbReference type="Proteomes" id="UP000664096"/>
    </source>
</evidence>
<dbReference type="RefSeq" id="WP_207141053.1">
    <property type="nucleotide sequence ID" value="NZ_JAEKJZ010000002.1"/>
</dbReference>
<keyword evidence="1" id="KW-0472">Membrane</keyword>
<dbReference type="Proteomes" id="UP000664096">
    <property type="component" value="Unassembled WGS sequence"/>
</dbReference>
<gene>
    <name evidence="3" type="ORF">JF539_12745</name>
</gene>
<evidence type="ECO:0000256" key="1">
    <source>
        <dbReference type="SAM" id="Phobius"/>
    </source>
</evidence>
<sequence length="148" mass="15269">MLIQKLKAQAGTLLLLVIALTFVAGALTVLELGTPRRMGPGAFPLIAGLILTGLCVVTLFRDLRMPAAYQVADWRSVGSVAAAVAVFAIVTPLLGVLPAAGACAFAASFAVGSLSHARRAALVTGAVLGVWLIFLVGLRLPLEAFRGF</sequence>
<dbReference type="InterPro" id="IPR009936">
    <property type="entry name" value="DUF1468"/>
</dbReference>
<dbReference type="AlphaFoldDB" id="A0A939EDC0"/>